<reference evidence="1 2" key="1">
    <citation type="submission" date="2011-02" db="EMBL/GenBank/DDBJ databases">
        <authorList>
            <person name="Muzny D."/>
            <person name="Qin X."/>
            <person name="Deng J."/>
            <person name="Jiang H."/>
            <person name="Liu Y."/>
            <person name="Qu J."/>
            <person name="Song X.-Z."/>
            <person name="Zhang L."/>
            <person name="Thornton R."/>
            <person name="Coyle M."/>
            <person name="Francisco L."/>
            <person name="Jackson L."/>
            <person name="Javaid M."/>
            <person name="Korchina V."/>
            <person name="Kovar C."/>
            <person name="Mata R."/>
            <person name="Mathew T."/>
            <person name="Ngo R."/>
            <person name="Nguyen L."/>
            <person name="Nguyen N."/>
            <person name="Okwuonu G."/>
            <person name="Ongeri F."/>
            <person name="Pham C."/>
            <person name="Simmons D."/>
            <person name="Wilczek-Boney K."/>
            <person name="Hale W."/>
            <person name="Jakkamsetti A."/>
            <person name="Pham P."/>
            <person name="Ruth R."/>
            <person name="San Lucas F."/>
            <person name="Warren J."/>
            <person name="Zhang J."/>
            <person name="Zhao Z."/>
            <person name="Zhou C."/>
            <person name="Zhu D."/>
            <person name="Lee S."/>
            <person name="Bess C."/>
            <person name="Blankenburg K."/>
            <person name="Forbes L."/>
            <person name="Fu Q."/>
            <person name="Gubbala S."/>
            <person name="Hirani K."/>
            <person name="Jayaseelan J.C."/>
            <person name="Lara F."/>
            <person name="Munidasa M."/>
            <person name="Palculict T."/>
            <person name="Patil S."/>
            <person name="Pu L.-L."/>
            <person name="Saada N."/>
            <person name="Tang L."/>
            <person name="Weissenberger G."/>
            <person name="Zhu Y."/>
            <person name="Hemphill L."/>
            <person name="Shang Y."/>
            <person name="Youmans B."/>
            <person name="Ayvaz T."/>
            <person name="Ross M."/>
            <person name="Santibanez J."/>
            <person name="Aqrawi P."/>
            <person name="Gross S."/>
            <person name="Joshi V."/>
            <person name="Fowler G."/>
            <person name="Nazareth L."/>
            <person name="Reid J."/>
            <person name="Worley K."/>
            <person name="Petrosino J."/>
            <person name="Highlander S."/>
            <person name="Gibbs R."/>
        </authorList>
    </citation>
    <scope>NUCLEOTIDE SEQUENCE [LARGE SCALE GENOMIC DNA]</scope>
    <source>
        <strain evidence="1 2">ATCC BAA-1200</strain>
    </source>
</reference>
<dbReference type="HOGENOM" id="CLU_3313201_0_0_4"/>
<gene>
    <name evidence="1" type="ORF">HMPREF9123_2484</name>
</gene>
<dbReference type="AlphaFoldDB" id="F2BFH7"/>
<comment type="caution">
    <text evidence="1">The sequence shown here is derived from an EMBL/GenBank/DDBJ whole genome shotgun (WGS) entry which is preliminary data.</text>
</comment>
<name>F2BFH7_9NEIS</name>
<protein>
    <submittedName>
        <fullName evidence="1">Uncharacterized protein</fullName>
    </submittedName>
</protein>
<evidence type="ECO:0000313" key="2">
    <source>
        <dbReference type="Proteomes" id="UP000004105"/>
    </source>
</evidence>
<keyword evidence="2" id="KW-1185">Reference proteome</keyword>
<sequence>MGNGAAFRQAGRCCKPHNVFRRPFYRLRPSENESARIIS</sequence>
<dbReference type="Proteomes" id="UP000004105">
    <property type="component" value="Unassembled WGS sequence"/>
</dbReference>
<evidence type="ECO:0000313" key="1">
    <source>
        <dbReference type="EMBL" id="EGF08667.1"/>
    </source>
</evidence>
<accession>F2BFH7</accession>
<organism evidence="1 2">
    <name type="scientific">Neisseria bacilliformis ATCC BAA-1200</name>
    <dbReference type="NCBI Taxonomy" id="888742"/>
    <lineage>
        <taxon>Bacteria</taxon>
        <taxon>Pseudomonadati</taxon>
        <taxon>Pseudomonadota</taxon>
        <taxon>Betaproteobacteria</taxon>
        <taxon>Neisseriales</taxon>
        <taxon>Neisseriaceae</taxon>
        <taxon>Neisseria</taxon>
    </lineage>
</organism>
<dbReference type="EMBL" id="AFAY01000049">
    <property type="protein sequence ID" value="EGF08667.1"/>
    <property type="molecule type" value="Genomic_DNA"/>
</dbReference>
<proteinExistence type="predicted"/>